<keyword evidence="1" id="KW-1133">Transmembrane helix</keyword>
<proteinExistence type="predicted"/>
<feature type="transmembrane region" description="Helical" evidence="1">
    <location>
        <begin position="565"/>
        <end position="585"/>
    </location>
</feature>
<gene>
    <name evidence="2" type="ORF">FHX37_3759</name>
</gene>
<dbReference type="Proteomes" id="UP000317422">
    <property type="component" value="Unassembled WGS sequence"/>
</dbReference>
<feature type="transmembrane region" description="Helical" evidence="1">
    <location>
        <begin position="606"/>
        <end position="628"/>
    </location>
</feature>
<comment type="caution">
    <text evidence="2">The sequence shown here is derived from an EMBL/GenBank/DDBJ whole genome shotgun (WGS) entry which is preliminary data.</text>
</comment>
<feature type="transmembrane region" description="Helical" evidence="1">
    <location>
        <begin position="295"/>
        <end position="316"/>
    </location>
</feature>
<keyword evidence="3" id="KW-1185">Reference proteome</keyword>
<evidence type="ECO:0000313" key="3">
    <source>
        <dbReference type="Proteomes" id="UP000317422"/>
    </source>
</evidence>
<dbReference type="RefSeq" id="WP_141925473.1">
    <property type="nucleotide sequence ID" value="NZ_VFQC01000002.1"/>
</dbReference>
<dbReference type="EMBL" id="VFQC01000002">
    <property type="protein sequence ID" value="TQN28415.1"/>
    <property type="molecule type" value="Genomic_DNA"/>
</dbReference>
<accession>A0A543N9A3</accession>
<feature type="transmembrane region" description="Helical" evidence="1">
    <location>
        <begin position="170"/>
        <end position="200"/>
    </location>
</feature>
<organism evidence="2 3">
    <name type="scientific">Haloactinospora alba</name>
    <dbReference type="NCBI Taxonomy" id="405555"/>
    <lineage>
        <taxon>Bacteria</taxon>
        <taxon>Bacillati</taxon>
        <taxon>Actinomycetota</taxon>
        <taxon>Actinomycetes</taxon>
        <taxon>Streptosporangiales</taxon>
        <taxon>Nocardiopsidaceae</taxon>
        <taxon>Haloactinospora</taxon>
    </lineage>
</organism>
<feature type="transmembrane region" description="Helical" evidence="1">
    <location>
        <begin position="657"/>
        <end position="677"/>
    </location>
</feature>
<reference evidence="2 3" key="1">
    <citation type="submission" date="2019-06" db="EMBL/GenBank/DDBJ databases">
        <title>Sequencing the genomes of 1000 actinobacteria strains.</title>
        <authorList>
            <person name="Klenk H.-P."/>
        </authorList>
    </citation>
    <scope>NUCLEOTIDE SEQUENCE [LARGE SCALE GENOMIC DNA]</scope>
    <source>
        <strain evidence="2 3">DSM 45015</strain>
    </source>
</reference>
<feature type="transmembrane region" description="Helical" evidence="1">
    <location>
        <begin position="252"/>
        <end position="275"/>
    </location>
</feature>
<evidence type="ECO:0000313" key="2">
    <source>
        <dbReference type="EMBL" id="TQN28415.1"/>
    </source>
</evidence>
<feature type="transmembrane region" description="Helical" evidence="1">
    <location>
        <begin position="221"/>
        <end position="240"/>
    </location>
</feature>
<dbReference type="AlphaFoldDB" id="A0A543N9A3"/>
<keyword evidence="1" id="KW-0472">Membrane</keyword>
<keyword evidence="1" id="KW-0812">Transmembrane</keyword>
<evidence type="ECO:0000256" key="1">
    <source>
        <dbReference type="SAM" id="Phobius"/>
    </source>
</evidence>
<sequence length="689" mass="75294">MLHRSITFIHATFLVFAVVLAFLTLRSADEFSVTDQSAYLWIRDSEGSASSAEVVAAVEELAREHRVNVGLDTPDLRDPGGKRHLYLAVGAPGSRSASWLDEGYPSFGRDVRTEVHPFEERANADPRGFYQVFGPQESIHALRDTLAELGLRGTVHEDPPGWFDRIAEDIFLACFTIVILCGVIAVGSGVLLNARSYGVLRLHGWSMRRILARDLAQLGRFWLPAFALTAAGTLAFLGFYNGFAQFRSFLDASLFFLGVFILVGLVTHTAALALVHRSGILQSLKGRVPSRLATVGAYAVRVPTMVLVLGVAGSVLSSAQAIEEQRDSRDAYEEIGNASHVLFSGSIGEQETMEAEAGAWLRRADADGEFVLAAREPAERFTPRESDRPDFPVLIVNDTYLEEQPVVSPSGQRYEAAAHGSNRVRLLIPESRREHEDDLVAGIPRWTDLQTRDSPDLNVDVEPLPTRSEQSVFTYGADTPSRTTGERPFLEDPVVVAVPNGSDVLHDVTYFSYATRESVIFNDPRDVLDATADPPMSAYVNGLRPAARDAAEEYQELVRDFRLEAFNLAAGTAVLLITGAALCIIHSRKNAQTIFARHISGWRFAATHRSLLAIEALLAVTFVGWVAWDTVTTRNELRDPATPPPPPGEQTTGAEPFLALGITALGLGLVVAVLTAFHRRVIREGASEG</sequence>
<protein>
    <submittedName>
        <fullName evidence="2">Uncharacterized protein</fullName>
    </submittedName>
</protein>
<dbReference type="OrthoDB" id="5125523at2"/>
<name>A0A543N9A3_9ACTN</name>